<protein>
    <submittedName>
        <fullName evidence="1">Uncharacterized protein</fullName>
    </submittedName>
</protein>
<dbReference type="EMBL" id="AGQV01000006">
    <property type="protein sequence ID" value="EHH67750.1"/>
    <property type="molecule type" value="Genomic_DNA"/>
</dbReference>
<dbReference type="AlphaFoldDB" id="G6XKF4"/>
<proteinExistence type="predicted"/>
<dbReference type="RefSeq" id="WP_008852117.1">
    <property type="nucleotide sequence ID" value="NZ_AGQV01000006.1"/>
</dbReference>
<accession>G6XKF4</accession>
<evidence type="ECO:0000313" key="1">
    <source>
        <dbReference type="EMBL" id="EHH67750.1"/>
    </source>
</evidence>
<organism evidence="1 2">
    <name type="scientific">Gluconobacter morbifer G707</name>
    <dbReference type="NCBI Taxonomy" id="1088869"/>
    <lineage>
        <taxon>Bacteria</taxon>
        <taxon>Pseudomonadati</taxon>
        <taxon>Pseudomonadota</taxon>
        <taxon>Alphaproteobacteria</taxon>
        <taxon>Acetobacterales</taxon>
        <taxon>Acetobacteraceae</taxon>
        <taxon>Gluconobacter</taxon>
    </lineage>
</organism>
<dbReference type="STRING" id="1088869.GMO_19700"/>
<dbReference type="OrthoDB" id="7283421at2"/>
<name>G6XKF4_9PROT</name>
<dbReference type="Proteomes" id="UP000004949">
    <property type="component" value="Unassembled WGS sequence"/>
</dbReference>
<keyword evidence="2" id="KW-1185">Reference proteome</keyword>
<gene>
    <name evidence="1" type="ORF">GMO_19700</name>
</gene>
<reference evidence="1 2" key="1">
    <citation type="submission" date="2011-10" db="EMBL/GenBank/DDBJ databases">
        <title>Genome sequence of Gluconobacter morbifer G707, isolated from Drosophila gut.</title>
        <authorList>
            <person name="Lee W.-J."/>
            <person name="Kim E.-K."/>
        </authorList>
    </citation>
    <scope>NUCLEOTIDE SEQUENCE [LARGE SCALE GENOMIC DNA]</scope>
    <source>
        <strain evidence="1 2">G707</strain>
    </source>
</reference>
<evidence type="ECO:0000313" key="2">
    <source>
        <dbReference type="Proteomes" id="UP000004949"/>
    </source>
</evidence>
<sequence>MTNSSPELRLWFMDWHGTMLDHDPVRDFFVRSPFQPDLLPDISALTPLPFTLPAKIRWEKRLSMPRPFPDMEILEKENNLVFILLPGTPYQMISAPDAFRPPNGFIGLHSHNRLEWETFLPLTEFMLRGLFRLESDKLQLQTEQDDIPLPALTITEGFMGHLGPHTLPLNRNLETFVQIGRASLSTPQPFTLRLDNEESLTLVIRARPDTIGQ</sequence>
<comment type="caution">
    <text evidence="1">The sequence shown here is derived from an EMBL/GenBank/DDBJ whole genome shotgun (WGS) entry which is preliminary data.</text>
</comment>
<dbReference type="PATRIC" id="fig|1088869.3.peg.1964"/>